<evidence type="ECO:0000313" key="3">
    <source>
        <dbReference type="EMBL" id="ETW77712.1"/>
    </source>
</evidence>
<organism evidence="3 4">
    <name type="scientific">Heterobasidion irregulare (strain TC 32-1)</name>
    <dbReference type="NCBI Taxonomy" id="747525"/>
    <lineage>
        <taxon>Eukaryota</taxon>
        <taxon>Fungi</taxon>
        <taxon>Dikarya</taxon>
        <taxon>Basidiomycota</taxon>
        <taxon>Agaricomycotina</taxon>
        <taxon>Agaricomycetes</taxon>
        <taxon>Russulales</taxon>
        <taxon>Bondarzewiaceae</taxon>
        <taxon>Heterobasidion</taxon>
        <taxon>Heterobasidion annosum species complex</taxon>
    </lineage>
</organism>
<evidence type="ECO:0000313" key="4">
    <source>
        <dbReference type="Proteomes" id="UP000030671"/>
    </source>
</evidence>
<feature type="compositionally biased region" description="Pro residues" evidence="1">
    <location>
        <begin position="85"/>
        <end position="94"/>
    </location>
</feature>
<feature type="compositionally biased region" description="Basic and acidic residues" evidence="1">
    <location>
        <begin position="112"/>
        <end position="123"/>
    </location>
</feature>
<reference evidence="3 4" key="1">
    <citation type="journal article" date="2012" name="New Phytol.">
        <title>Insight into trade-off between wood decay and parasitism from the genome of a fungal forest pathogen.</title>
        <authorList>
            <person name="Olson A."/>
            <person name="Aerts A."/>
            <person name="Asiegbu F."/>
            <person name="Belbahri L."/>
            <person name="Bouzid O."/>
            <person name="Broberg A."/>
            <person name="Canback B."/>
            <person name="Coutinho P.M."/>
            <person name="Cullen D."/>
            <person name="Dalman K."/>
            <person name="Deflorio G."/>
            <person name="van Diepen L.T."/>
            <person name="Dunand C."/>
            <person name="Duplessis S."/>
            <person name="Durling M."/>
            <person name="Gonthier P."/>
            <person name="Grimwood J."/>
            <person name="Fossdal C.G."/>
            <person name="Hansson D."/>
            <person name="Henrissat B."/>
            <person name="Hietala A."/>
            <person name="Himmelstrand K."/>
            <person name="Hoffmeister D."/>
            <person name="Hogberg N."/>
            <person name="James T.Y."/>
            <person name="Karlsson M."/>
            <person name="Kohler A."/>
            <person name="Kues U."/>
            <person name="Lee Y.H."/>
            <person name="Lin Y.C."/>
            <person name="Lind M."/>
            <person name="Lindquist E."/>
            <person name="Lombard V."/>
            <person name="Lucas S."/>
            <person name="Lunden K."/>
            <person name="Morin E."/>
            <person name="Murat C."/>
            <person name="Park J."/>
            <person name="Raffaello T."/>
            <person name="Rouze P."/>
            <person name="Salamov A."/>
            <person name="Schmutz J."/>
            <person name="Solheim H."/>
            <person name="Stahlberg J."/>
            <person name="Velez H."/>
            <person name="de Vries R.P."/>
            <person name="Wiebenga A."/>
            <person name="Woodward S."/>
            <person name="Yakovlev I."/>
            <person name="Garbelotto M."/>
            <person name="Martin F."/>
            <person name="Grigoriev I.V."/>
            <person name="Stenlid J."/>
        </authorList>
    </citation>
    <scope>NUCLEOTIDE SEQUENCE [LARGE SCALE GENOMIC DNA]</scope>
    <source>
        <strain evidence="3 4">TC 32-1</strain>
    </source>
</reference>
<dbReference type="Proteomes" id="UP000030671">
    <property type="component" value="Unassembled WGS sequence"/>
</dbReference>
<feature type="compositionally biased region" description="Pro residues" evidence="1">
    <location>
        <begin position="224"/>
        <end position="236"/>
    </location>
</feature>
<accession>W4JVY5</accession>
<feature type="signal peptide" evidence="2">
    <location>
        <begin position="1"/>
        <end position="23"/>
    </location>
</feature>
<gene>
    <name evidence="3" type="ORF">HETIRDRAFT_163700</name>
</gene>
<evidence type="ECO:0000256" key="1">
    <source>
        <dbReference type="SAM" id="MobiDB-lite"/>
    </source>
</evidence>
<feature type="compositionally biased region" description="Basic residues" evidence="1">
    <location>
        <begin position="102"/>
        <end position="111"/>
    </location>
</feature>
<protein>
    <submittedName>
        <fullName evidence="3">Uncharacterized protein</fullName>
    </submittedName>
</protein>
<evidence type="ECO:0000256" key="2">
    <source>
        <dbReference type="SAM" id="SignalP"/>
    </source>
</evidence>
<feature type="chain" id="PRO_5004845002" evidence="2">
    <location>
        <begin position="24"/>
        <end position="288"/>
    </location>
</feature>
<keyword evidence="4" id="KW-1185">Reference proteome</keyword>
<dbReference type="InParanoid" id="W4JVY5"/>
<sequence>MFSFAKIASFAALALGTLASVSAVPAAKDAAVTAPVVVAAPVTVDPVVAPVVTLEARASTPSIASIFANLTSALEPILCTSPALPRSPPAPPLTRYPSRPIHEHRARHARVRGRDDHVAHPVRLDLPLRALRPAPIRDPREPRRHRPAQHRRPRGPPRRAPQQRLRHARAPHHGRGRGRHPRRPHARPGRRRRAADRRARARRRARGAPPRGGDRARPRAAPRGPRPPAPHPPRPAPALRCARWGDTVSELLSDPRPTRKADAYALVSGGTSCAGFADETRRRGGALD</sequence>
<dbReference type="KEGG" id="hir:HETIRDRAFT_163700"/>
<name>W4JVY5_HETIT</name>
<feature type="compositionally biased region" description="Basic residues" evidence="1">
    <location>
        <begin position="142"/>
        <end position="157"/>
    </location>
</feature>
<dbReference type="GeneID" id="20667865"/>
<feature type="compositionally biased region" description="Low complexity" evidence="1">
    <location>
        <begin position="124"/>
        <end position="134"/>
    </location>
</feature>
<dbReference type="RefSeq" id="XP_009549747.1">
    <property type="nucleotide sequence ID" value="XM_009551452.1"/>
</dbReference>
<feature type="compositionally biased region" description="Basic residues" evidence="1">
    <location>
        <begin position="164"/>
        <end position="206"/>
    </location>
</feature>
<proteinExistence type="predicted"/>
<dbReference type="AlphaFoldDB" id="W4JVY5"/>
<feature type="region of interest" description="Disordered" evidence="1">
    <location>
        <begin position="81"/>
        <end position="240"/>
    </location>
</feature>
<dbReference type="EMBL" id="KI925462">
    <property type="protein sequence ID" value="ETW77712.1"/>
    <property type="molecule type" value="Genomic_DNA"/>
</dbReference>
<dbReference type="HOGENOM" id="CLU_966630_0_0_1"/>
<keyword evidence="2" id="KW-0732">Signal</keyword>